<feature type="compositionally biased region" description="Low complexity" evidence="1">
    <location>
        <begin position="114"/>
        <end position="127"/>
    </location>
</feature>
<evidence type="ECO:0000256" key="3">
    <source>
        <dbReference type="SAM" id="SignalP"/>
    </source>
</evidence>
<keyword evidence="2" id="KW-0472">Membrane</keyword>
<feature type="signal peptide" evidence="3">
    <location>
        <begin position="1"/>
        <end position="26"/>
    </location>
</feature>
<evidence type="ECO:0000313" key="5">
    <source>
        <dbReference type="Proteomes" id="UP000579250"/>
    </source>
</evidence>
<sequence>MRLGKATVLGLVLGGLTIGLAAPAMADGGDVVVQPSQARPGEQITVVGKKCQVDGEAGSLAFVGGAVPLNGAEEVDGRAGLATVKPDTVPGDYTVQVRCGTHRSIGYLKVLDAKTPPKTSQPTPSGTAHPTPSGTAHPTPMGSGHPIPSGGAKTGFGGGSDGANLVLLAGGGVLVLGAVGAGGMAVRRRNDTGS</sequence>
<feature type="transmembrane region" description="Helical" evidence="2">
    <location>
        <begin position="165"/>
        <end position="186"/>
    </location>
</feature>
<dbReference type="AlphaFoldDB" id="A0A846Z0D6"/>
<comment type="caution">
    <text evidence="4">The sequence shown here is derived from an EMBL/GenBank/DDBJ whole genome shotgun (WGS) entry which is preliminary data.</text>
</comment>
<protein>
    <recommendedName>
        <fullName evidence="6">Gram-positive cocci surface proteins LPxTG domain-containing protein</fullName>
    </recommendedName>
</protein>
<keyword evidence="2" id="KW-0812">Transmembrane</keyword>
<feature type="region of interest" description="Disordered" evidence="1">
    <location>
        <begin position="111"/>
        <end position="155"/>
    </location>
</feature>
<keyword evidence="2" id="KW-1133">Transmembrane helix</keyword>
<evidence type="ECO:0000313" key="4">
    <source>
        <dbReference type="EMBL" id="NKZ05761.1"/>
    </source>
</evidence>
<dbReference type="EMBL" id="JAAXPI010000025">
    <property type="protein sequence ID" value="NKZ05761.1"/>
    <property type="molecule type" value="Genomic_DNA"/>
</dbReference>
<organism evidence="4 5">
    <name type="scientific">Actinomadura latina</name>
    <dbReference type="NCBI Taxonomy" id="163603"/>
    <lineage>
        <taxon>Bacteria</taxon>
        <taxon>Bacillati</taxon>
        <taxon>Actinomycetota</taxon>
        <taxon>Actinomycetes</taxon>
        <taxon>Streptosporangiales</taxon>
        <taxon>Thermomonosporaceae</taxon>
        <taxon>Actinomadura</taxon>
    </lineage>
</organism>
<proteinExistence type="predicted"/>
<keyword evidence="3" id="KW-0732">Signal</keyword>
<evidence type="ECO:0000256" key="2">
    <source>
        <dbReference type="SAM" id="Phobius"/>
    </source>
</evidence>
<gene>
    <name evidence="4" type="ORF">HGB48_18710</name>
</gene>
<accession>A0A846Z0D6</accession>
<dbReference type="Proteomes" id="UP000579250">
    <property type="component" value="Unassembled WGS sequence"/>
</dbReference>
<evidence type="ECO:0008006" key="6">
    <source>
        <dbReference type="Google" id="ProtNLM"/>
    </source>
</evidence>
<feature type="chain" id="PRO_5032352750" description="Gram-positive cocci surface proteins LPxTG domain-containing protein" evidence="3">
    <location>
        <begin position="27"/>
        <end position="194"/>
    </location>
</feature>
<dbReference type="RefSeq" id="WP_067629760.1">
    <property type="nucleotide sequence ID" value="NZ_JAAXPI010000025.1"/>
</dbReference>
<evidence type="ECO:0000256" key="1">
    <source>
        <dbReference type="SAM" id="MobiDB-lite"/>
    </source>
</evidence>
<name>A0A846Z0D6_9ACTN</name>
<reference evidence="4 5" key="1">
    <citation type="submission" date="2020-04" db="EMBL/GenBank/DDBJ databases">
        <title>MicrobeNet Type strains.</title>
        <authorList>
            <person name="Nicholson A.C."/>
        </authorList>
    </citation>
    <scope>NUCLEOTIDE SEQUENCE [LARGE SCALE GENOMIC DNA]</scope>
    <source>
        <strain evidence="4 5">ATCC BAA-277</strain>
    </source>
</reference>
<keyword evidence="5" id="KW-1185">Reference proteome</keyword>